<gene>
    <name evidence="2" type="ORF">MMF94_21305</name>
</gene>
<dbReference type="Proteomes" id="UP001299970">
    <property type="component" value="Unassembled WGS sequence"/>
</dbReference>
<organism evidence="2 3">
    <name type="scientific">Pseudonocardia alaniniphila</name>
    <dbReference type="NCBI Taxonomy" id="75291"/>
    <lineage>
        <taxon>Bacteria</taxon>
        <taxon>Bacillati</taxon>
        <taxon>Actinomycetota</taxon>
        <taxon>Actinomycetes</taxon>
        <taxon>Pseudonocardiales</taxon>
        <taxon>Pseudonocardiaceae</taxon>
        <taxon>Pseudonocardia</taxon>
    </lineage>
</organism>
<proteinExistence type="predicted"/>
<evidence type="ECO:0000256" key="1">
    <source>
        <dbReference type="SAM" id="Phobius"/>
    </source>
</evidence>
<accession>A0ABS9TI84</accession>
<dbReference type="EMBL" id="JAKXMK010000017">
    <property type="protein sequence ID" value="MCH6168236.1"/>
    <property type="molecule type" value="Genomic_DNA"/>
</dbReference>
<keyword evidence="1" id="KW-1133">Transmembrane helix</keyword>
<name>A0ABS9TI84_9PSEU</name>
<reference evidence="2 3" key="1">
    <citation type="submission" date="2022-03" db="EMBL/GenBank/DDBJ databases">
        <title>Pseudonocardia alaer sp. nov., a novel actinomycete isolated from reed forest soil.</title>
        <authorList>
            <person name="Wang L."/>
        </authorList>
    </citation>
    <scope>NUCLEOTIDE SEQUENCE [LARGE SCALE GENOMIC DNA]</scope>
    <source>
        <strain evidence="2 3">Y-16303</strain>
    </source>
</reference>
<comment type="caution">
    <text evidence="2">The sequence shown here is derived from an EMBL/GenBank/DDBJ whole genome shotgun (WGS) entry which is preliminary data.</text>
</comment>
<dbReference type="RefSeq" id="WP_241038867.1">
    <property type="nucleotide sequence ID" value="NZ_BAAAJF010000001.1"/>
</dbReference>
<sequence length="79" mass="8503">MPDTLGHAGAVQISGNRSFYARTVGVVNLKKIVGFLVIALVVFYIFTQPDNAAGSLESIGTTLRNGADACIRFFDRLVQ</sequence>
<keyword evidence="1" id="KW-0812">Transmembrane</keyword>
<feature type="transmembrane region" description="Helical" evidence="1">
    <location>
        <begin position="27"/>
        <end position="46"/>
    </location>
</feature>
<keyword evidence="1" id="KW-0472">Membrane</keyword>
<protein>
    <submittedName>
        <fullName evidence="2">Uncharacterized protein</fullName>
    </submittedName>
</protein>
<evidence type="ECO:0000313" key="3">
    <source>
        <dbReference type="Proteomes" id="UP001299970"/>
    </source>
</evidence>
<evidence type="ECO:0000313" key="2">
    <source>
        <dbReference type="EMBL" id="MCH6168236.1"/>
    </source>
</evidence>
<keyword evidence="3" id="KW-1185">Reference proteome</keyword>